<organism evidence="1 2">
    <name type="scientific">Sphingobacterium griseoflavum</name>
    <dbReference type="NCBI Taxonomy" id="1474952"/>
    <lineage>
        <taxon>Bacteria</taxon>
        <taxon>Pseudomonadati</taxon>
        <taxon>Bacteroidota</taxon>
        <taxon>Sphingobacteriia</taxon>
        <taxon>Sphingobacteriales</taxon>
        <taxon>Sphingobacteriaceae</taxon>
        <taxon>Sphingobacterium</taxon>
    </lineage>
</organism>
<evidence type="ECO:0000313" key="2">
    <source>
        <dbReference type="Proteomes" id="UP000620550"/>
    </source>
</evidence>
<keyword evidence="2" id="KW-1185">Reference proteome</keyword>
<dbReference type="EMBL" id="BNAF01000006">
    <property type="protein sequence ID" value="GHE34992.1"/>
    <property type="molecule type" value="Genomic_DNA"/>
</dbReference>
<gene>
    <name evidence="1" type="ORF">GCM10017764_17730</name>
</gene>
<dbReference type="RefSeq" id="WP_189626306.1">
    <property type="nucleotide sequence ID" value="NZ_BNAF01000006.1"/>
</dbReference>
<protein>
    <submittedName>
        <fullName evidence="1">Uncharacterized protein</fullName>
    </submittedName>
</protein>
<reference evidence="2" key="1">
    <citation type="journal article" date="2019" name="Int. J. Syst. Evol. Microbiol.">
        <title>The Global Catalogue of Microorganisms (GCM) 10K type strain sequencing project: providing services to taxonomists for standard genome sequencing and annotation.</title>
        <authorList>
            <consortium name="The Broad Institute Genomics Platform"/>
            <consortium name="The Broad Institute Genome Sequencing Center for Infectious Disease"/>
            <person name="Wu L."/>
            <person name="Ma J."/>
        </authorList>
    </citation>
    <scope>NUCLEOTIDE SEQUENCE [LARGE SCALE GENOMIC DNA]</scope>
    <source>
        <strain evidence="2">CGMCC 1.12966</strain>
    </source>
</reference>
<dbReference type="Proteomes" id="UP000620550">
    <property type="component" value="Unassembled WGS sequence"/>
</dbReference>
<proteinExistence type="predicted"/>
<sequence>MKNYNVVFNDYENSNDKGFELSLEEAKAYVAQYNGTEESYFADYKGGVVQIVDNESGDVVHEEEVF</sequence>
<name>A0ABQ3HU52_9SPHI</name>
<comment type="caution">
    <text evidence="1">The sequence shown here is derived from an EMBL/GenBank/DDBJ whole genome shotgun (WGS) entry which is preliminary data.</text>
</comment>
<accession>A0ABQ3HU52</accession>
<evidence type="ECO:0000313" key="1">
    <source>
        <dbReference type="EMBL" id="GHE34992.1"/>
    </source>
</evidence>